<dbReference type="InterPro" id="IPR051908">
    <property type="entry name" value="Ribosomal_N-acetyltransferase"/>
</dbReference>
<dbReference type="PANTHER" id="PTHR43441:SF10">
    <property type="entry name" value="ACETYLTRANSFERASE"/>
    <property type="match status" value="1"/>
</dbReference>
<dbReference type="Gene3D" id="3.40.630.30">
    <property type="match status" value="1"/>
</dbReference>
<dbReference type="CDD" id="cd04301">
    <property type="entry name" value="NAT_SF"/>
    <property type="match status" value="1"/>
</dbReference>
<keyword evidence="2" id="KW-0808">Transferase</keyword>
<sequence length="199" mass="21824">MSSPQPTRPRPPSELRGHGLLLRAWDPDSDDDVDAWLRGLTDPEFRRWNTPLRPVDDLAGARRSLRNRVALAEDGSTLSFHVADATDGTPLGHIGIEDIRLVMRAGRIGYWVLPEARGRGVATRAVLLAAHWALTEGALHRLELGHATGHEASCHIATRCGFRPEGTLRGAMFAPNRHDAFRDTHLHARLATDPAPTGP</sequence>
<gene>
    <name evidence="2" type="ORF">ACFU0X_02615</name>
</gene>
<dbReference type="Pfam" id="PF13302">
    <property type="entry name" value="Acetyltransf_3"/>
    <property type="match status" value="1"/>
</dbReference>
<reference evidence="2 3" key="1">
    <citation type="submission" date="2024-09" db="EMBL/GenBank/DDBJ databases">
        <title>The Natural Products Discovery Center: Release of the First 8490 Sequenced Strains for Exploring Actinobacteria Biosynthetic Diversity.</title>
        <authorList>
            <person name="Kalkreuter E."/>
            <person name="Kautsar S.A."/>
            <person name="Yang D."/>
            <person name="Bader C.D."/>
            <person name="Teijaro C.N."/>
            <person name="Fluegel L."/>
            <person name="Davis C.M."/>
            <person name="Simpson J.R."/>
            <person name="Lauterbach L."/>
            <person name="Steele A.D."/>
            <person name="Gui C."/>
            <person name="Meng S."/>
            <person name="Li G."/>
            <person name="Viehrig K."/>
            <person name="Ye F."/>
            <person name="Su P."/>
            <person name="Kiefer A.F."/>
            <person name="Nichols A."/>
            <person name="Cepeda A.J."/>
            <person name="Yan W."/>
            <person name="Fan B."/>
            <person name="Jiang Y."/>
            <person name="Adhikari A."/>
            <person name="Zheng C.-J."/>
            <person name="Schuster L."/>
            <person name="Cowan T.M."/>
            <person name="Smanski M.J."/>
            <person name="Chevrette M.G."/>
            <person name="De Carvalho L.P.S."/>
            <person name="Shen B."/>
        </authorList>
    </citation>
    <scope>NUCLEOTIDE SEQUENCE [LARGE SCALE GENOMIC DNA]</scope>
    <source>
        <strain evidence="2 3">NPDC057399</strain>
    </source>
</reference>
<dbReference type="PANTHER" id="PTHR43441">
    <property type="entry name" value="RIBOSOMAL-PROTEIN-SERINE ACETYLTRANSFERASE"/>
    <property type="match status" value="1"/>
</dbReference>
<feature type="domain" description="N-acetyltransferase" evidence="1">
    <location>
        <begin position="20"/>
        <end position="188"/>
    </location>
</feature>
<name>A0ABW6JCJ6_STRCE</name>
<dbReference type="InterPro" id="IPR016181">
    <property type="entry name" value="Acyl_CoA_acyltransferase"/>
</dbReference>
<evidence type="ECO:0000313" key="2">
    <source>
        <dbReference type="EMBL" id="MFE7961934.1"/>
    </source>
</evidence>
<evidence type="ECO:0000313" key="3">
    <source>
        <dbReference type="Proteomes" id="UP001600650"/>
    </source>
</evidence>
<evidence type="ECO:0000259" key="1">
    <source>
        <dbReference type="PROSITE" id="PS51186"/>
    </source>
</evidence>
<dbReference type="PROSITE" id="PS51186">
    <property type="entry name" value="GNAT"/>
    <property type="match status" value="1"/>
</dbReference>
<dbReference type="EC" id="2.3.-.-" evidence="2"/>
<protein>
    <submittedName>
        <fullName evidence="2">GNAT family N-acetyltransferase</fullName>
        <ecNumber evidence="2">2.3.-.-</ecNumber>
    </submittedName>
</protein>
<dbReference type="RefSeq" id="WP_347225010.1">
    <property type="nucleotide sequence ID" value="NZ_JBHVBU010000004.1"/>
</dbReference>
<dbReference type="GO" id="GO:0016746">
    <property type="term" value="F:acyltransferase activity"/>
    <property type="evidence" value="ECO:0007669"/>
    <property type="project" value="UniProtKB-KW"/>
</dbReference>
<keyword evidence="3" id="KW-1185">Reference proteome</keyword>
<dbReference type="EMBL" id="JBHVBU010000004">
    <property type="protein sequence ID" value="MFE7961934.1"/>
    <property type="molecule type" value="Genomic_DNA"/>
</dbReference>
<dbReference type="Proteomes" id="UP001600650">
    <property type="component" value="Unassembled WGS sequence"/>
</dbReference>
<dbReference type="InterPro" id="IPR000182">
    <property type="entry name" value="GNAT_dom"/>
</dbReference>
<proteinExistence type="predicted"/>
<keyword evidence="2" id="KW-0012">Acyltransferase</keyword>
<dbReference type="SUPFAM" id="SSF55729">
    <property type="entry name" value="Acyl-CoA N-acyltransferases (Nat)"/>
    <property type="match status" value="1"/>
</dbReference>
<accession>A0ABW6JCJ6</accession>
<organism evidence="2 3">
    <name type="scientific">Streptomyces cellulosae</name>
    <dbReference type="NCBI Taxonomy" id="1968"/>
    <lineage>
        <taxon>Bacteria</taxon>
        <taxon>Bacillati</taxon>
        <taxon>Actinomycetota</taxon>
        <taxon>Actinomycetes</taxon>
        <taxon>Kitasatosporales</taxon>
        <taxon>Streptomycetaceae</taxon>
        <taxon>Streptomyces</taxon>
    </lineage>
</organism>
<comment type="caution">
    <text evidence="2">The sequence shown here is derived from an EMBL/GenBank/DDBJ whole genome shotgun (WGS) entry which is preliminary data.</text>
</comment>